<dbReference type="HOGENOM" id="CLU_3413116_0_0_1"/>
<organism evidence="1 2">
    <name type="scientific">Fusarium pseudograminearum (strain CS3096)</name>
    <name type="common">Wheat and barley crown-rot fungus</name>
    <dbReference type="NCBI Taxonomy" id="1028729"/>
    <lineage>
        <taxon>Eukaryota</taxon>
        <taxon>Fungi</taxon>
        <taxon>Dikarya</taxon>
        <taxon>Ascomycota</taxon>
        <taxon>Pezizomycotina</taxon>
        <taxon>Sordariomycetes</taxon>
        <taxon>Hypocreomycetidae</taxon>
        <taxon>Hypocreales</taxon>
        <taxon>Nectriaceae</taxon>
        <taxon>Fusarium</taxon>
    </lineage>
</organism>
<protein>
    <submittedName>
        <fullName evidence="1">Uncharacterized protein</fullName>
    </submittedName>
</protein>
<dbReference type="Proteomes" id="UP000007978">
    <property type="component" value="Chromosome 1"/>
</dbReference>
<name>K3V4K1_FUSPC</name>
<sequence length="28" mass="3102">MTGVIIDVYQPPHAAEENISKILHQSIP</sequence>
<dbReference type="AlphaFoldDB" id="K3V4K1"/>
<dbReference type="EMBL" id="AFNW01000620">
    <property type="protein sequence ID" value="EKJ67759.1"/>
    <property type="molecule type" value="Genomic_DNA"/>
</dbReference>
<evidence type="ECO:0000313" key="1">
    <source>
        <dbReference type="EMBL" id="EKJ67759.1"/>
    </source>
</evidence>
<dbReference type="GeneID" id="20370685"/>
<gene>
    <name evidence="1" type="ORF">FPSE_12068</name>
</gene>
<accession>K3V4K1</accession>
<proteinExistence type="predicted"/>
<comment type="caution">
    <text evidence="1">The sequence shown here is derived from an EMBL/GenBank/DDBJ whole genome shotgun (WGS) entry which is preliminary data.</text>
</comment>
<keyword evidence="2" id="KW-1185">Reference proteome</keyword>
<reference evidence="1 2" key="1">
    <citation type="journal article" date="2012" name="PLoS Pathog.">
        <title>Comparative pathogenomics reveals horizontally acquired novel virulence genes in fungi infecting cereal hosts.</title>
        <authorList>
            <person name="Gardiner D.M."/>
            <person name="McDonald M.C."/>
            <person name="Covarelli L."/>
            <person name="Solomon P.S."/>
            <person name="Rusu A.G."/>
            <person name="Marshall M."/>
            <person name="Kazan K."/>
            <person name="Chakraborty S."/>
            <person name="McDonald B.A."/>
            <person name="Manners J.M."/>
        </authorList>
    </citation>
    <scope>NUCLEOTIDE SEQUENCE [LARGE SCALE GENOMIC DNA]</scope>
    <source>
        <strain evidence="1 2">CS3096</strain>
    </source>
</reference>
<dbReference type="RefSeq" id="XP_061844412.1">
    <property type="nucleotide sequence ID" value="XM_061988475.1"/>
</dbReference>
<evidence type="ECO:0000313" key="2">
    <source>
        <dbReference type="Proteomes" id="UP000007978"/>
    </source>
</evidence>